<protein>
    <submittedName>
        <fullName evidence="1">Uncharacterized protein</fullName>
    </submittedName>
</protein>
<proteinExistence type="evidence at transcript level"/>
<evidence type="ECO:0000313" key="1">
    <source>
        <dbReference type="EMBL" id="JAU01420.1"/>
    </source>
</evidence>
<dbReference type="SUPFAM" id="SSF52058">
    <property type="entry name" value="L domain-like"/>
    <property type="match status" value="1"/>
</dbReference>
<feature type="non-terminal residue" evidence="1">
    <location>
        <position position="1"/>
    </location>
</feature>
<organism evidence="1">
    <name type="scientific">Amblyomma sculptum</name>
    <name type="common">Tick</name>
    <dbReference type="NCBI Taxonomy" id="1581419"/>
    <lineage>
        <taxon>Eukaryota</taxon>
        <taxon>Metazoa</taxon>
        <taxon>Ecdysozoa</taxon>
        <taxon>Arthropoda</taxon>
        <taxon>Chelicerata</taxon>
        <taxon>Arachnida</taxon>
        <taxon>Acari</taxon>
        <taxon>Parasitiformes</taxon>
        <taxon>Ixodida</taxon>
        <taxon>Ixodoidea</taxon>
        <taxon>Ixodidae</taxon>
        <taxon>Amblyomminae</taxon>
        <taxon>Amblyomma</taxon>
    </lineage>
</organism>
<feature type="non-terminal residue" evidence="1">
    <location>
        <position position="451"/>
    </location>
</feature>
<dbReference type="InterPro" id="IPR032675">
    <property type="entry name" value="LRR_dom_sf"/>
</dbReference>
<name>A0A1E1XQX9_AMBSC</name>
<dbReference type="AlphaFoldDB" id="A0A1E1XQX9"/>
<reference evidence="1" key="1">
    <citation type="submission" date="2016-09" db="EMBL/GenBank/DDBJ databases">
        <authorList>
            <person name="Capua I."/>
            <person name="De Benedictis P."/>
            <person name="Joannis T."/>
            <person name="Lombin L.H."/>
            <person name="Cattoli G."/>
        </authorList>
    </citation>
    <scope>NUCLEOTIDE SEQUENCE</scope>
</reference>
<dbReference type="Gene3D" id="3.80.10.10">
    <property type="entry name" value="Ribonuclease Inhibitor"/>
    <property type="match status" value="1"/>
</dbReference>
<accession>A0A1E1XQX9</accession>
<sequence>DVVRDLSDPDNVCGLEDHIVLNLKQPWQSSSSPLPHLPKGLHLENDGCRIVTTGQSFVENCDFLTELGVVGALLAGCVSFESSDGLATAARTVLSNAETLVIVHNRDYVLDLVEWFPSVEVLVLYHDIRIHRLQGGFPVVPGPRMSRLRRLLGSVPAIGAPGLFIDRKLVLGLMASCPQLREVQTSMHNVLVPGRPQIVIMFSTFYRPLLTSCSLILGNNYECLDGRMCCFQNAVNITPEHLILVHQLFRRLRRLEVTTTSMETVAEISRFRDISELSLTFSSGMVYTFSGTLETALKRLRLKHLSLRCVKDVVPSAIVRHWPNLETLMLIDCTVAESEEGGVPKDSLHTMVNLRMSFFCDTSCSDRLVAEAGKELLDATTHLLTLHLDGELLCPFFVFRCVFVPMPYIEHLTLATELPLPELGLTVDDLHKLVSALPSLRHVTTDSYDIR</sequence>
<reference evidence="1" key="2">
    <citation type="journal article" date="2017" name="Front. Cell. Infect. Microbiol.">
        <title>Analysis of the Salivary Gland Transcriptome of Unfed and Partially Fed Amblyomma sculptum Ticks and Descriptive Proteome of the Saliva.</title>
        <authorList>
            <person name="Esteves E."/>
            <person name="Maruyama S.R."/>
            <person name="Kawahara R."/>
            <person name="Fujita A."/>
            <person name="Martins L.A."/>
            <person name="Righi A.A."/>
            <person name="Costa F.B."/>
            <person name="Palmisano G."/>
            <person name="Labruna M.B."/>
            <person name="Sa-Nunes A."/>
            <person name="Ribeiro J.M.C."/>
            <person name="Fogaca A.C."/>
        </authorList>
    </citation>
    <scope>NUCLEOTIDE SEQUENCE</scope>
</reference>
<dbReference type="EMBL" id="GFAA01002015">
    <property type="protein sequence ID" value="JAU01420.1"/>
    <property type="molecule type" value="mRNA"/>
</dbReference>